<feature type="signal peptide" evidence="1">
    <location>
        <begin position="1"/>
        <end position="19"/>
    </location>
</feature>
<protein>
    <submittedName>
        <fullName evidence="4">Xylanase</fullName>
    </submittedName>
</protein>
<keyword evidence="4" id="KW-0378">Hydrolase</keyword>
<evidence type="ECO:0000313" key="5">
    <source>
        <dbReference type="Proteomes" id="UP000232673"/>
    </source>
</evidence>
<dbReference type="InterPro" id="IPR017853">
    <property type="entry name" value="GH"/>
</dbReference>
<dbReference type="Pfam" id="PF17189">
    <property type="entry name" value="Glyco_hydro_30C"/>
    <property type="match status" value="1"/>
</dbReference>
<keyword evidence="4" id="KW-0326">Glycosidase</keyword>
<feature type="domain" description="Glycosyl hydrolase family 30 beta sandwich" evidence="3">
    <location>
        <begin position="431"/>
        <end position="515"/>
    </location>
</feature>
<dbReference type="PANTHER" id="PTHR42767:SF1">
    <property type="entry name" value="ENDO-BETA-1,6-GALACTANASE-LIKE DOMAIN-CONTAINING PROTEIN"/>
    <property type="match status" value="1"/>
</dbReference>
<dbReference type="RefSeq" id="WP_079712284.1">
    <property type="nucleotide sequence ID" value="NZ_FUZC01000003.1"/>
</dbReference>
<dbReference type="Pfam" id="PF14587">
    <property type="entry name" value="Glyco_hydr_30_2"/>
    <property type="match status" value="1"/>
</dbReference>
<dbReference type="PROSITE" id="PS51257">
    <property type="entry name" value="PROKAR_LIPOPROTEIN"/>
    <property type="match status" value="1"/>
</dbReference>
<dbReference type="Proteomes" id="UP000232673">
    <property type="component" value="Unassembled WGS sequence"/>
</dbReference>
<dbReference type="InterPro" id="IPR039743">
    <property type="entry name" value="6GAL/EXGAL"/>
</dbReference>
<name>A0A2N0TSP5_9FLAO</name>
<reference evidence="4 5" key="1">
    <citation type="submission" date="2015-10" db="EMBL/GenBank/DDBJ databases">
        <title>Draft genome sequence of Salegentibacter salinarum KCTC 12975.</title>
        <authorList>
            <person name="Lin W."/>
            <person name="Zheng Q."/>
        </authorList>
    </citation>
    <scope>NUCLEOTIDE SEQUENCE [LARGE SCALE GENOMIC DNA]</scope>
    <source>
        <strain evidence="4 5">KCTC 12975</strain>
    </source>
</reference>
<keyword evidence="4" id="KW-0858">Xylan degradation</keyword>
<dbReference type="InterPro" id="IPR039514">
    <property type="entry name" value="6GAL-like"/>
</dbReference>
<dbReference type="InterPro" id="IPR013780">
    <property type="entry name" value="Glyco_hydro_b"/>
</dbReference>
<dbReference type="OrthoDB" id="9806701at2"/>
<dbReference type="GO" id="GO:0004553">
    <property type="term" value="F:hydrolase activity, hydrolyzing O-glycosyl compounds"/>
    <property type="evidence" value="ECO:0007669"/>
    <property type="project" value="InterPro"/>
</dbReference>
<dbReference type="Gene3D" id="2.60.40.1180">
    <property type="entry name" value="Golgi alpha-mannosidase II"/>
    <property type="match status" value="1"/>
</dbReference>
<feature type="chain" id="PRO_5014896824" evidence="1">
    <location>
        <begin position="20"/>
        <end position="518"/>
    </location>
</feature>
<keyword evidence="4" id="KW-0119">Carbohydrate metabolism</keyword>
<evidence type="ECO:0000259" key="2">
    <source>
        <dbReference type="Pfam" id="PF14587"/>
    </source>
</evidence>
<feature type="domain" description="Endo-beta-1,6-galactanase-like" evidence="2">
    <location>
        <begin position="42"/>
        <end position="400"/>
    </location>
</feature>
<proteinExistence type="predicted"/>
<dbReference type="SUPFAM" id="SSF51445">
    <property type="entry name" value="(Trans)glycosidases"/>
    <property type="match status" value="1"/>
</dbReference>
<organism evidence="4 5">
    <name type="scientific">Salegentibacter salinarum</name>
    <dbReference type="NCBI Taxonomy" id="447422"/>
    <lineage>
        <taxon>Bacteria</taxon>
        <taxon>Pseudomonadati</taxon>
        <taxon>Bacteroidota</taxon>
        <taxon>Flavobacteriia</taxon>
        <taxon>Flavobacteriales</taxon>
        <taxon>Flavobacteriaceae</taxon>
        <taxon>Salegentibacter</taxon>
    </lineage>
</organism>
<evidence type="ECO:0000259" key="3">
    <source>
        <dbReference type="Pfam" id="PF17189"/>
    </source>
</evidence>
<dbReference type="EMBL" id="LKTS01000034">
    <property type="protein sequence ID" value="PKD17698.1"/>
    <property type="molecule type" value="Genomic_DNA"/>
</dbReference>
<comment type="caution">
    <text evidence="4">The sequence shown here is derived from an EMBL/GenBank/DDBJ whole genome shotgun (WGS) entry which is preliminary data.</text>
</comment>
<accession>A0A2N0TSP5</accession>
<dbReference type="Gene3D" id="3.20.20.80">
    <property type="entry name" value="Glycosidases"/>
    <property type="match status" value="1"/>
</dbReference>
<keyword evidence="4" id="KW-0624">Polysaccharide degradation</keyword>
<gene>
    <name evidence="4" type="ORF">APR41_05680</name>
</gene>
<dbReference type="GO" id="GO:0045493">
    <property type="term" value="P:xylan catabolic process"/>
    <property type="evidence" value="ECO:0007669"/>
    <property type="project" value="UniProtKB-KW"/>
</dbReference>
<dbReference type="PANTHER" id="PTHR42767">
    <property type="entry name" value="ENDO-BETA-1,6-GALACTANASE"/>
    <property type="match status" value="1"/>
</dbReference>
<keyword evidence="1" id="KW-0732">Signal</keyword>
<dbReference type="AlphaFoldDB" id="A0A2N0TSP5"/>
<dbReference type="STRING" id="447422.SAMN05660903_01157"/>
<keyword evidence="5" id="KW-1185">Reference proteome</keyword>
<evidence type="ECO:0000256" key="1">
    <source>
        <dbReference type="SAM" id="SignalP"/>
    </source>
</evidence>
<evidence type="ECO:0000313" key="4">
    <source>
        <dbReference type="EMBL" id="PKD17698.1"/>
    </source>
</evidence>
<sequence>MRIKTFIVFSIILTSLLFACNNNSDANNQEGDDGEAPSNSITLNIDRDETFQTIDNFGASDAWSTQFVGKWPQSKKEKIADLLFSSEKDEQGNPLGIGLSLWRFNIGAGSAEQGENSGISDEWRRAEGFLNDNGSYNWEKQSGQIWFAEAAQARGVENLLLFSNSAPVQMTRTGKAYAENENTNLAPENYSRFAGFLSDVVKGFQEKGLDPDYISPINEPQWDWSDGGQEGTPFRNNEIHSLIRELNKKLEEENLDVKIDIPETAQLNYLYEKDNKPQRGEQIKSFFDESSENYVGDFSKISNTISGHSYFTTYPYSEVKEVRNKVKNEIDNYDNLKFWMSEYCILENNEIMKGNGRDLGIDPALYVAGIIHADLAIANATAWHWWLAVSPYDYKDGLVYIDHQKNDGNFYESKILWALGNYSHFIKPGFQRVQITASDNTKADTFLYSAYKNPNNDETVIVLINKSNEELSVNLQQADESLINLKAFITSSEKDLEVKTVNSEVTIPSKAIVTITTN</sequence>
<dbReference type="InterPro" id="IPR033452">
    <property type="entry name" value="GH30_C"/>
</dbReference>